<dbReference type="AlphaFoldDB" id="A0A6I5A224"/>
<gene>
    <name evidence="1" type="ORF">GLW05_13730</name>
</gene>
<proteinExistence type="predicted"/>
<evidence type="ECO:0008006" key="3">
    <source>
        <dbReference type="Google" id="ProtNLM"/>
    </source>
</evidence>
<dbReference type="EMBL" id="WMEQ01000010">
    <property type="protein sequence ID" value="MYL34653.1"/>
    <property type="molecule type" value="Genomic_DNA"/>
</dbReference>
<organism evidence="1 2">
    <name type="scientific">Pontibacillus yanchengensis</name>
    <dbReference type="NCBI Taxonomy" id="462910"/>
    <lineage>
        <taxon>Bacteria</taxon>
        <taxon>Bacillati</taxon>
        <taxon>Bacillota</taxon>
        <taxon>Bacilli</taxon>
        <taxon>Bacillales</taxon>
        <taxon>Bacillaceae</taxon>
        <taxon>Pontibacillus</taxon>
    </lineage>
</organism>
<reference evidence="1 2" key="1">
    <citation type="submission" date="2019-11" db="EMBL/GenBank/DDBJ databases">
        <title>Genome sequences of 17 halophilic strains isolated from different environments.</title>
        <authorList>
            <person name="Furrow R.E."/>
        </authorList>
    </citation>
    <scope>NUCLEOTIDE SEQUENCE [LARGE SCALE GENOMIC DNA]</scope>
    <source>
        <strain evidence="1 2">22514_16_FS</strain>
    </source>
</reference>
<evidence type="ECO:0000313" key="2">
    <source>
        <dbReference type="Proteomes" id="UP000468638"/>
    </source>
</evidence>
<sequence length="733" mass="84036">MVWKRGKSILILLLLLIVGGTAYFKVFAMESIERKELEDGTQMKFRTTNNEIEIYKNDSWSPLFIKGVNLGATLPGKFPGSLPITKDDYFRWFGMIKDMGVNTIRIYTIHKPVFYEALVEFNQRHGEDPLYFMQGVWSPVNLLEEQQDAQSPEVTKAFKEEVKRAVGAVYGDITIPEKDGKASGTYTANAGQYLLAWHLGTEWGPKIVQNTNEKHSDAAPVKGEHFQSKQDAAAFDKWLAELLDYTAQLEKKHGWEHPMTFTNWVTTDPLQHPKEPLPTEDLASVDATNIETENWEAGYFASYHAYPYYPDFLRLTDKYNHIKNTEGKVDPYKGYLRELKDYHENMPIMITEFGVPSSLGNAHIGPLGRDQGGHTEKQQGNINADLLKTIYQEDYAGALAFEWQDEWFKKTWNTMSFEEAHSRPDWYNYLSNEMSYGLLGMYPGKEDDIQIDGKQDDWQKLKDKEKQDITPKMDGWKSITTTHDEGYVYITAKLENNFSPSKENLYLGVNTISGGITQGGPLQDAQLNEGLETLIRFGKEKETKVLISSDYDYHNQLYKGEKGKARISKDTGTFQPWQLPVSLKLEPPHAKYSVPFKEVEVGKLPKGTAGEFDSKDYQPQVLWQSQGNVIEAKIPWALLGFSDPSKRNVVSYETHKQETNELKTKKAEGIQFVPWTVLEGSSKATGLSEEPFPVTELPLYKWEPWTKVQYAERKKESYYEMQEAFKQLEEIKK</sequence>
<comment type="caution">
    <text evidence="1">The sequence shown here is derived from an EMBL/GenBank/DDBJ whole genome shotgun (WGS) entry which is preliminary data.</text>
</comment>
<dbReference type="InterPro" id="IPR017853">
    <property type="entry name" value="GH"/>
</dbReference>
<evidence type="ECO:0000313" key="1">
    <source>
        <dbReference type="EMBL" id="MYL34653.1"/>
    </source>
</evidence>
<accession>A0A6I5A224</accession>
<protein>
    <recommendedName>
        <fullName evidence="3">Family 2 glycosyl transferase</fullName>
    </recommendedName>
</protein>
<name>A0A6I5A224_9BACI</name>
<dbReference type="OrthoDB" id="916275at2"/>
<dbReference type="SUPFAM" id="SSF51445">
    <property type="entry name" value="(Trans)glycosidases"/>
    <property type="match status" value="1"/>
</dbReference>
<dbReference type="Gene3D" id="3.20.20.80">
    <property type="entry name" value="Glycosidases"/>
    <property type="match status" value="2"/>
</dbReference>
<dbReference type="Proteomes" id="UP000468638">
    <property type="component" value="Unassembled WGS sequence"/>
</dbReference>